<evidence type="ECO:0000256" key="1">
    <source>
        <dbReference type="SAM" id="MobiDB-lite"/>
    </source>
</evidence>
<organism evidence="2 3">
    <name type="scientific">Volvox africanus</name>
    <dbReference type="NCBI Taxonomy" id="51714"/>
    <lineage>
        <taxon>Eukaryota</taxon>
        <taxon>Viridiplantae</taxon>
        <taxon>Chlorophyta</taxon>
        <taxon>core chlorophytes</taxon>
        <taxon>Chlorophyceae</taxon>
        <taxon>CS clade</taxon>
        <taxon>Chlamydomonadales</taxon>
        <taxon>Volvocaceae</taxon>
        <taxon>Volvox</taxon>
    </lineage>
</organism>
<reference evidence="2" key="1">
    <citation type="journal article" date="2021" name="Proc. Natl. Acad. Sci. U.S.A.">
        <title>Three genomes in the algal genus Volvox reveal the fate of a haploid sex-determining region after a transition to homothallism.</title>
        <authorList>
            <person name="Yamamoto K."/>
            <person name="Hamaji T."/>
            <person name="Kawai-Toyooka H."/>
            <person name="Matsuzaki R."/>
            <person name="Takahashi F."/>
            <person name="Nishimura Y."/>
            <person name="Kawachi M."/>
            <person name="Noguchi H."/>
            <person name="Minakuchi Y."/>
            <person name="Umen J.G."/>
            <person name="Toyoda A."/>
            <person name="Nozaki H."/>
        </authorList>
    </citation>
    <scope>NUCLEOTIDE SEQUENCE</scope>
    <source>
        <strain evidence="2">NIES-3780</strain>
    </source>
</reference>
<name>A0A8J4BIW5_9CHLO</name>
<accession>A0A8J4BIW5</accession>
<evidence type="ECO:0000313" key="2">
    <source>
        <dbReference type="EMBL" id="GIL62592.1"/>
    </source>
</evidence>
<dbReference type="AlphaFoldDB" id="A0A8J4BIW5"/>
<evidence type="ECO:0000313" key="3">
    <source>
        <dbReference type="Proteomes" id="UP000747399"/>
    </source>
</evidence>
<feature type="region of interest" description="Disordered" evidence="1">
    <location>
        <begin position="56"/>
        <end position="76"/>
    </location>
</feature>
<sequence>MWAVAWSRRNTLLDAASPISNWLYTLTVVHSMVTSTPWVSSAALTGFIILLSPEGDETTSLRHPKGKASYRSPLSNGSSRTVRTMLPSCYTCTNRRLNASAYAFPYPSVLHSSIICILHSGFAFQLNIFNLYQESQSQGSEPGVRARVRQLLPHPPFLVSEPEILSVASTHKCAPHGVCPHEQVGRATLETHERTQALFPQHPFQFYFLSEYKKNSSLLYKNRTALCYPAISCDAGCIFQDDNQDGEPPPKSKYDYTILVSYGTKLRITDSLRPY</sequence>
<protein>
    <submittedName>
        <fullName evidence="2">Uncharacterized protein</fullName>
    </submittedName>
</protein>
<gene>
    <name evidence="2" type="ORF">Vafri_16779</name>
</gene>
<comment type="caution">
    <text evidence="2">The sequence shown here is derived from an EMBL/GenBank/DDBJ whole genome shotgun (WGS) entry which is preliminary data.</text>
</comment>
<dbReference type="Proteomes" id="UP000747399">
    <property type="component" value="Unassembled WGS sequence"/>
</dbReference>
<proteinExistence type="predicted"/>
<keyword evidence="3" id="KW-1185">Reference proteome</keyword>
<dbReference type="EMBL" id="BNCO01000052">
    <property type="protein sequence ID" value="GIL62592.1"/>
    <property type="molecule type" value="Genomic_DNA"/>
</dbReference>